<dbReference type="InterPro" id="IPR006530">
    <property type="entry name" value="YD"/>
</dbReference>
<dbReference type="PANTHER" id="PTHR32305:SF17">
    <property type="entry name" value="TRNA NUCLEASE WAPA"/>
    <property type="match status" value="1"/>
</dbReference>
<keyword evidence="1" id="KW-0677">Repeat</keyword>
<dbReference type="PANTHER" id="PTHR32305">
    <property type="match status" value="1"/>
</dbReference>
<dbReference type="Proteomes" id="UP000288096">
    <property type="component" value="Unassembled WGS sequence"/>
</dbReference>
<dbReference type="RefSeq" id="WP_166405010.1">
    <property type="nucleotide sequence ID" value="NZ_BEXT01000001.1"/>
</dbReference>
<evidence type="ECO:0000313" key="4">
    <source>
        <dbReference type="Proteomes" id="UP000288096"/>
    </source>
</evidence>
<reference evidence="4" key="1">
    <citation type="submission" date="2017-11" db="EMBL/GenBank/DDBJ databases">
        <authorList>
            <person name="Watanabe M."/>
            <person name="Kojima H."/>
        </authorList>
    </citation>
    <scope>NUCLEOTIDE SEQUENCE [LARGE SCALE GENOMIC DNA]</scope>
    <source>
        <strain evidence="4">Tokyo 01</strain>
    </source>
</reference>
<evidence type="ECO:0000259" key="2">
    <source>
        <dbReference type="Pfam" id="PF25023"/>
    </source>
</evidence>
<name>A0A401FVI1_9BACT</name>
<evidence type="ECO:0000256" key="1">
    <source>
        <dbReference type="ARBA" id="ARBA00022737"/>
    </source>
</evidence>
<gene>
    <name evidence="3" type="ORF">DENIS_1930</name>
</gene>
<dbReference type="Gene3D" id="2.180.10.10">
    <property type="entry name" value="RHS repeat-associated core"/>
    <property type="match status" value="1"/>
</dbReference>
<dbReference type="InterPro" id="IPR031325">
    <property type="entry name" value="RHS_repeat"/>
</dbReference>
<reference evidence="4" key="2">
    <citation type="submission" date="2019-01" db="EMBL/GenBank/DDBJ databases">
        <title>Genome sequence of Desulfonema ishimotonii strain Tokyo 01.</title>
        <authorList>
            <person name="Fukui M."/>
        </authorList>
    </citation>
    <scope>NUCLEOTIDE SEQUENCE [LARGE SCALE GENOMIC DNA]</scope>
    <source>
        <strain evidence="4">Tokyo 01</strain>
    </source>
</reference>
<dbReference type="Pfam" id="PF05593">
    <property type="entry name" value="RHS_repeat"/>
    <property type="match status" value="2"/>
</dbReference>
<comment type="caution">
    <text evidence="3">The sequence shown here is derived from an EMBL/GenBank/DDBJ whole genome shotgun (WGS) entry which is preliminary data.</text>
</comment>
<protein>
    <submittedName>
        <fullName evidence="3">RHS repeat-associated core domain-containing pro tein</fullName>
    </submittedName>
</protein>
<dbReference type="NCBIfam" id="TIGR01643">
    <property type="entry name" value="YD_repeat_2x"/>
    <property type="match status" value="5"/>
</dbReference>
<feature type="domain" description="Teneurin-like YD-shell" evidence="2">
    <location>
        <begin position="131"/>
        <end position="405"/>
    </location>
</feature>
<dbReference type="InterPro" id="IPR050708">
    <property type="entry name" value="T6SS_VgrG/RHS"/>
</dbReference>
<accession>A0A401FVI1</accession>
<dbReference type="Pfam" id="PF25023">
    <property type="entry name" value="TEN_YD-shell"/>
    <property type="match status" value="1"/>
</dbReference>
<dbReference type="NCBIfam" id="TIGR03696">
    <property type="entry name" value="Rhs_assc_core"/>
    <property type="match status" value="1"/>
</dbReference>
<dbReference type="AlphaFoldDB" id="A0A401FVI1"/>
<dbReference type="InterPro" id="IPR022385">
    <property type="entry name" value="Rhs_assc_core"/>
</dbReference>
<keyword evidence="4" id="KW-1185">Reference proteome</keyword>
<sequence length="434" mass="48750">MSPEQRVPRTTPEQLVSVTHPGNTEPDIRYGYDAKGNRTSVRTPSGTTAYAYDELNRLRTVTEPDGMSETAYTYDTVGNRKTVTCPNGTETEYFYDDLNRLEGMENRKADGTLISSYEYDLGDAGNRLSVTENTGRVVNYDYDDLYRLVGEEILDPTSGNETVSYTYDDFGNRLSKTDATGTTSYHYDDNDQLYAEILPDGTTVSYGYDDNGNTLTKGDGTYTTTYSWDSENRLISVDDGVSVTDYEYDADGVRVSAETDGEVTIYLVDKNRDYAQVLEDRDGSGGLIVAYVYGDDLVRQVRGGVLSYYHYDGQLSVRQLSDADGDVSDDYVYDAFGALLGQSGDTVNDYLYTGEQFDEAVDGYYLRARYYDQGTGRFVSSDPWQGRINEPMTLHKYLYANANPIINRDPSGYNQCRFLKKIKECQTESLAVFF</sequence>
<organism evidence="3 4">
    <name type="scientific">Desulfonema ishimotonii</name>
    <dbReference type="NCBI Taxonomy" id="45657"/>
    <lineage>
        <taxon>Bacteria</taxon>
        <taxon>Pseudomonadati</taxon>
        <taxon>Thermodesulfobacteriota</taxon>
        <taxon>Desulfobacteria</taxon>
        <taxon>Desulfobacterales</taxon>
        <taxon>Desulfococcaceae</taxon>
        <taxon>Desulfonema</taxon>
    </lineage>
</organism>
<evidence type="ECO:0000313" key="3">
    <source>
        <dbReference type="EMBL" id="GBC60970.1"/>
    </source>
</evidence>
<dbReference type="InterPro" id="IPR056823">
    <property type="entry name" value="TEN-like_YD-shell"/>
</dbReference>
<dbReference type="EMBL" id="BEXT01000001">
    <property type="protein sequence ID" value="GBC60970.1"/>
    <property type="molecule type" value="Genomic_DNA"/>
</dbReference>
<proteinExistence type="predicted"/>